<dbReference type="AlphaFoldDB" id="A0A7I9WAF2"/>
<dbReference type="GO" id="GO:0004803">
    <property type="term" value="F:transposase activity"/>
    <property type="evidence" value="ECO:0007669"/>
    <property type="project" value="InterPro"/>
</dbReference>
<dbReference type="InterPro" id="IPR002559">
    <property type="entry name" value="Transposase_11"/>
</dbReference>
<dbReference type="Proteomes" id="UP000465302">
    <property type="component" value="Unassembled WGS sequence"/>
</dbReference>
<dbReference type="RefSeq" id="WP_371871060.1">
    <property type="nucleotide sequence ID" value="NZ_BLKS01000001.1"/>
</dbReference>
<comment type="caution">
    <text evidence="2">The sequence shown here is derived from an EMBL/GenBank/DDBJ whole genome shotgun (WGS) entry which is preliminary data.</text>
</comment>
<evidence type="ECO:0000259" key="1">
    <source>
        <dbReference type="Pfam" id="PF01609"/>
    </source>
</evidence>
<evidence type="ECO:0000313" key="2">
    <source>
        <dbReference type="EMBL" id="GFG54196.1"/>
    </source>
</evidence>
<sequence length="282" mass="30112">MTYWRRRLAASARPNRIFEAVKSVVAATAVLAGKTRRALDSTVLDDAVATQDTVTQLIAAIRRVRREVPAAAAVIEQHCTAHDYDNPGKPAIAWNDKDARDLLIDALVGDAHRLLGHLPEQDLGPRGEAVALLALVAGQDVEPVEGSDGTDGHWRIAQKVAPDRVISTVDPDARHAHKTVHRRQDGFKAHLAIEPDTGIITDCTLTKVGGSDNHEAVIGLALLDDEPSPVRVLGDSAYGTGATRAALAEAKHTAIIKPIPLRARYLAGSLPTTSLSISRPVP</sequence>
<accession>A0A7I9WAF2</accession>
<name>A0A7I9WAF2_MYCAG</name>
<evidence type="ECO:0000313" key="3">
    <source>
        <dbReference type="Proteomes" id="UP000465302"/>
    </source>
</evidence>
<gene>
    <name evidence="2" type="ORF">MAGR_56370</name>
</gene>
<dbReference type="Pfam" id="PF01609">
    <property type="entry name" value="DDE_Tnp_1"/>
    <property type="match status" value="1"/>
</dbReference>
<dbReference type="GO" id="GO:0006313">
    <property type="term" value="P:DNA transposition"/>
    <property type="evidence" value="ECO:0007669"/>
    <property type="project" value="InterPro"/>
</dbReference>
<feature type="domain" description="Transposase IS4-like" evidence="1">
    <location>
        <begin position="171"/>
        <end position="258"/>
    </location>
</feature>
<reference evidence="2 3" key="1">
    <citation type="journal article" date="2019" name="Emerg. Microbes Infect.">
        <title>Comprehensive subspecies identification of 175 nontuberculous mycobacteria species based on 7547 genomic profiles.</title>
        <authorList>
            <person name="Matsumoto Y."/>
            <person name="Kinjo T."/>
            <person name="Motooka D."/>
            <person name="Nabeya D."/>
            <person name="Jung N."/>
            <person name="Uechi K."/>
            <person name="Horii T."/>
            <person name="Iida T."/>
            <person name="Fujita J."/>
            <person name="Nakamura S."/>
        </authorList>
    </citation>
    <scope>NUCLEOTIDE SEQUENCE [LARGE SCALE GENOMIC DNA]</scope>
    <source>
        <strain evidence="2 3">JCM 6377</strain>
    </source>
</reference>
<protein>
    <recommendedName>
        <fullName evidence="1">Transposase IS4-like domain-containing protein</fullName>
    </recommendedName>
</protein>
<organism evidence="2 3">
    <name type="scientific">Mycolicibacterium agri</name>
    <name type="common">Mycobacterium agri</name>
    <dbReference type="NCBI Taxonomy" id="36811"/>
    <lineage>
        <taxon>Bacteria</taxon>
        <taxon>Bacillati</taxon>
        <taxon>Actinomycetota</taxon>
        <taxon>Actinomycetes</taxon>
        <taxon>Mycobacteriales</taxon>
        <taxon>Mycobacteriaceae</taxon>
        <taxon>Mycolicibacterium</taxon>
    </lineage>
</organism>
<dbReference type="GO" id="GO:0003677">
    <property type="term" value="F:DNA binding"/>
    <property type="evidence" value="ECO:0007669"/>
    <property type="project" value="InterPro"/>
</dbReference>
<proteinExistence type="predicted"/>
<dbReference type="EMBL" id="BLKS01000001">
    <property type="protein sequence ID" value="GFG54196.1"/>
    <property type="molecule type" value="Genomic_DNA"/>
</dbReference>